<organism evidence="3 4">
    <name type="scientific">Fulvimarina endophytica</name>
    <dbReference type="NCBI Taxonomy" id="2293836"/>
    <lineage>
        <taxon>Bacteria</taxon>
        <taxon>Pseudomonadati</taxon>
        <taxon>Pseudomonadota</taxon>
        <taxon>Alphaproteobacteria</taxon>
        <taxon>Hyphomicrobiales</taxon>
        <taxon>Aurantimonadaceae</taxon>
        <taxon>Fulvimarina</taxon>
    </lineage>
</organism>
<dbReference type="OrthoDB" id="5442644at2"/>
<gene>
    <name evidence="3" type="ORF">DYI37_11405</name>
</gene>
<dbReference type="InterPro" id="IPR035089">
    <property type="entry name" value="Phage_sheath_subtilisin"/>
</dbReference>
<sequence length="496" mass="53578">MLDFQEIPYDWLEPGTYLEVKPNYSDLGVLPYPVRNLIAAQKLATGTLAPGQVVEITRPGQAEALFGRGSLGAEMIEAFKAANRTQPLFVTALADAAGSVKATGTLTFAGALAAATVLRFRIADRPVRITATAADDTLALAVKLAAAINAETDLIVTAAAAASVVTVTSRHGGEVGNDIDLRVDVEAQPVPAGLSITVGEMAGGAGNPDITDVLDLVENDWYTAIGHPWSDATNIAAFEEDLRRRYEAMSKLDCHGYVFKRGTYGQLSAFGDLANSPFLTFGGLSRSPTSSWVACASLMAICSFHLANDPARQLRSLVLKGVGSPAGVDQFTETENDLLLRKGISTFKHLPDGTVTISRIVTTYKVSNLGVPDRAWLDIMVPATMSRIRYDWAAYVSLQYPRAKLIDDEDSAAFVGRADEDDEIGTSVVTPRRMKGTWAGRCRLYADRVWIERVDETIRQSVFERDEADKDRMNARQPVQIVGNLMVLAGSLEFLA</sequence>
<evidence type="ECO:0000259" key="2">
    <source>
        <dbReference type="Pfam" id="PF04984"/>
    </source>
</evidence>
<dbReference type="AlphaFoldDB" id="A0A371X2Y9"/>
<dbReference type="Proteomes" id="UP000264310">
    <property type="component" value="Unassembled WGS sequence"/>
</dbReference>
<reference evidence="3 4" key="1">
    <citation type="submission" date="2018-08" db="EMBL/GenBank/DDBJ databases">
        <title>Fulvimarina sp. 85, whole genome shotgun sequence.</title>
        <authorList>
            <person name="Tuo L."/>
        </authorList>
    </citation>
    <scope>NUCLEOTIDE SEQUENCE [LARGE SCALE GENOMIC DNA]</scope>
    <source>
        <strain evidence="3 4">85</strain>
    </source>
</reference>
<comment type="caution">
    <text evidence="3">The sequence shown here is derived from an EMBL/GenBank/DDBJ whole genome shotgun (WGS) entry which is preliminary data.</text>
</comment>
<keyword evidence="4" id="KW-1185">Reference proteome</keyword>
<evidence type="ECO:0000313" key="3">
    <source>
        <dbReference type="EMBL" id="RFC63605.1"/>
    </source>
</evidence>
<protein>
    <submittedName>
        <fullName evidence="3">Phage tail protein</fullName>
    </submittedName>
</protein>
<dbReference type="Pfam" id="PF04984">
    <property type="entry name" value="Phage_sheath_1"/>
    <property type="match status" value="1"/>
</dbReference>
<dbReference type="EMBL" id="QURL01000004">
    <property type="protein sequence ID" value="RFC63605.1"/>
    <property type="molecule type" value="Genomic_DNA"/>
</dbReference>
<evidence type="ECO:0000256" key="1">
    <source>
        <dbReference type="ARBA" id="ARBA00008005"/>
    </source>
</evidence>
<name>A0A371X2Y9_9HYPH</name>
<comment type="similarity">
    <text evidence="1">Belongs to the myoviridae tail sheath protein family.</text>
</comment>
<proteinExistence type="inferred from homology"/>
<feature type="domain" description="Tail sheath protein subtilisin-like" evidence="2">
    <location>
        <begin position="203"/>
        <end position="363"/>
    </location>
</feature>
<evidence type="ECO:0000313" key="4">
    <source>
        <dbReference type="Proteomes" id="UP000264310"/>
    </source>
</evidence>
<accession>A0A371X2Y9</accession>
<dbReference type="RefSeq" id="WP_116683335.1">
    <property type="nucleotide sequence ID" value="NZ_QURL01000004.1"/>
</dbReference>